<protein>
    <recommendedName>
        <fullName evidence="1">STAS domain-containing protein</fullName>
    </recommendedName>
</protein>
<proteinExistence type="predicted"/>
<dbReference type="SUPFAM" id="SSF52091">
    <property type="entry name" value="SpoIIaa-like"/>
    <property type="match status" value="1"/>
</dbReference>
<gene>
    <name evidence="2" type="ORF">GCM10009539_37580</name>
</gene>
<evidence type="ECO:0000313" key="2">
    <source>
        <dbReference type="EMBL" id="GAA0248785.1"/>
    </source>
</evidence>
<dbReference type="InterPro" id="IPR002645">
    <property type="entry name" value="STAS_dom"/>
</dbReference>
<dbReference type="EMBL" id="BAAAGX010000014">
    <property type="protein sequence ID" value="GAA0248785.1"/>
    <property type="molecule type" value="Genomic_DNA"/>
</dbReference>
<reference evidence="2 3" key="1">
    <citation type="journal article" date="2019" name="Int. J. Syst. Evol. Microbiol.">
        <title>The Global Catalogue of Microorganisms (GCM) 10K type strain sequencing project: providing services to taxonomists for standard genome sequencing and annotation.</title>
        <authorList>
            <consortium name="The Broad Institute Genomics Platform"/>
            <consortium name="The Broad Institute Genome Sequencing Center for Infectious Disease"/>
            <person name="Wu L."/>
            <person name="Ma J."/>
        </authorList>
    </citation>
    <scope>NUCLEOTIDE SEQUENCE [LARGE SCALE GENOMIC DNA]</scope>
    <source>
        <strain evidence="2 3">JCM 10425</strain>
    </source>
</reference>
<dbReference type="Gene3D" id="3.30.750.24">
    <property type="entry name" value="STAS domain"/>
    <property type="match status" value="1"/>
</dbReference>
<evidence type="ECO:0000313" key="3">
    <source>
        <dbReference type="Proteomes" id="UP001500967"/>
    </source>
</evidence>
<accession>A0ABN0UFG5</accession>
<comment type="caution">
    <text evidence="2">The sequence shown here is derived from an EMBL/GenBank/DDBJ whole genome shotgun (WGS) entry which is preliminary data.</text>
</comment>
<sequence length="107" mass="11523">MTHYTCTVRPDPPGDLRITLTGAIDLGSRGDLADAVRTTSTLRPKTIHADLSGVSFFSAEGATFLLRLRKLADLDMLSLLIEAPSQPVRRVLAGLGLTDEFRVGLTT</sequence>
<feature type="domain" description="STAS" evidence="1">
    <location>
        <begin position="13"/>
        <end position="107"/>
    </location>
</feature>
<keyword evidence="3" id="KW-1185">Reference proteome</keyword>
<dbReference type="RefSeq" id="WP_344650125.1">
    <property type="nucleotide sequence ID" value="NZ_BAAAGX010000014.1"/>
</dbReference>
<dbReference type="InterPro" id="IPR036513">
    <property type="entry name" value="STAS_dom_sf"/>
</dbReference>
<name>A0ABN0UFG5_9ACTN</name>
<dbReference type="Pfam" id="PF01740">
    <property type="entry name" value="STAS"/>
    <property type="match status" value="1"/>
</dbReference>
<organism evidence="2 3">
    <name type="scientific">Cryptosporangium japonicum</name>
    <dbReference type="NCBI Taxonomy" id="80872"/>
    <lineage>
        <taxon>Bacteria</taxon>
        <taxon>Bacillati</taxon>
        <taxon>Actinomycetota</taxon>
        <taxon>Actinomycetes</taxon>
        <taxon>Cryptosporangiales</taxon>
        <taxon>Cryptosporangiaceae</taxon>
        <taxon>Cryptosporangium</taxon>
    </lineage>
</organism>
<dbReference type="PROSITE" id="PS50801">
    <property type="entry name" value="STAS"/>
    <property type="match status" value="1"/>
</dbReference>
<evidence type="ECO:0000259" key="1">
    <source>
        <dbReference type="PROSITE" id="PS50801"/>
    </source>
</evidence>
<dbReference type="Proteomes" id="UP001500967">
    <property type="component" value="Unassembled WGS sequence"/>
</dbReference>